<evidence type="ECO:0000313" key="1">
    <source>
        <dbReference type="EMBL" id="SEQ16736.1"/>
    </source>
</evidence>
<gene>
    <name evidence="1" type="ORF">SAMN02982919_00120</name>
</gene>
<evidence type="ECO:0000313" key="2">
    <source>
        <dbReference type="Proteomes" id="UP000199766"/>
    </source>
</evidence>
<keyword evidence="2" id="KW-1185">Reference proteome</keyword>
<dbReference type="Proteomes" id="UP000199766">
    <property type="component" value="Unassembled WGS sequence"/>
</dbReference>
<dbReference type="EMBL" id="FOGD01000001">
    <property type="protein sequence ID" value="SEQ16736.1"/>
    <property type="molecule type" value="Genomic_DNA"/>
</dbReference>
<dbReference type="RefSeq" id="WP_091451160.1">
    <property type="nucleotide sequence ID" value="NZ_FOGD01000001.1"/>
</dbReference>
<protein>
    <submittedName>
        <fullName evidence="1">Osmotically inducible lipoprotein OsmB</fullName>
    </submittedName>
</protein>
<dbReference type="STRING" id="180197.SAMN02982919_00120"/>
<name>A0A1H9DTE6_9BURK</name>
<keyword evidence="1" id="KW-0449">Lipoprotein</keyword>
<accession>A0A1H9DTE6</accession>
<dbReference type="AlphaFoldDB" id="A0A1H9DTE6"/>
<sequence>MKTTQQLAFCTAVIFAALVLPGCSGMTPQEKNTAIGVGVGAVGGSILTGGGAIGTLGGAAVGGVIGHEIGK</sequence>
<proteinExistence type="predicted"/>
<reference evidence="1 2" key="1">
    <citation type="submission" date="2016-10" db="EMBL/GenBank/DDBJ databases">
        <authorList>
            <person name="de Groot N.N."/>
        </authorList>
    </citation>
    <scope>NUCLEOTIDE SEQUENCE [LARGE SCALE GENOMIC DNA]</scope>
    <source>
        <strain evidence="1 2">ATCC 35958</strain>
    </source>
</reference>
<dbReference type="OrthoDB" id="8781709at2"/>
<organism evidence="1 2">
    <name type="scientific">Giesbergeria anulus</name>
    <dbReference type="NCBI Taxonomy" id="180197"/>
    <lineage>
        <taxon>Bacteria</taxon>
        <taxon>Pseudomonadati</taxon>
        <taxon>Pseudomonadota</taxon>
        <taxon>Betaproteobacteria</taxon>
        <taxon>Burkholderiales</taxon>
        <taxon>Comamonadaceae</taxon>
        <taxon>Giesbergeria</taxon>
    </lineage>
</organism>